<evidence type="ECO:0000313" key="3">
    <source>
        <dbReference type="Proteomes" id="UP001060072"/>
    </source>
</evidence>
<protein>
    <submittedName>
        <fullName evidence="2">Uncharacterized protein</fullName>
    </submittedName>
</protein>
<organism evidence="2 3">
    <name type="scientific">Aeromonas phage JELG-KS1</name>
    <dbReference type="NCBI Taxonomy" id="2951233"/>
    <lineage>
        <taxon>Viruses</taxon>
        <taxon>Duplodnaviria</taxon>
        <taxon>Heunggongvirae</taxon>
        <taxon>Uroviricota</taxon>
        <taxon>Caudoviricetes</taxon>
        <taxon>Autographivirales</taxon>
        <taxon>Autotranscriptaviridae</taxon>
        <taxon>Studiervirinae</taxon>
        <taxon>Jelgvirus</taxon>
        <taxon>Jelgvirus JELGKS1</taxon>
    </lineage>
</organism>
<dbReference type="EMBL" id="ON604651">
    <property type="protein sequence ID" value="UTQ78167.1"/>
    <property type="molecule type" value="Genomic_DNA"/>
</dbReference>
<accession>A0A9E7NKS5</accession>
<sequence>MCFMKAPSISTAVPTTPDPLADPAGAPKVESVDFGGSSESDTETASGIKGEKAKGKSSLKINKPKANAKIGANYSTGPRPQV</sequence>
<proteinExistence type="predicted"/>
<dbReference type="Proteomes" id="UP001060072">
    <property type="component" value="Segment"/>
</dbReference>
<reference evidence="2" key="1">
    <citation type="submission" date="2022-05" db="EMBL/GenBank/DDBJ databases">
        <title>Complete genome sequence of Aeromonas phage JELG-KS1.</title>
        <authorList>
            <person name="Svanberga K."/>
            <person name="Dislers A."/>
            <person name="Kazaks A."/>
            <person name="Zrelovs N."/>
        </authorList>
    </citation>
    <scope>NUCLEOTIDE SEQUENCE</scope>
</reference>
<evidence type="ECO:0000313" key="2">
    <source>
        <dbReference type="EMBL" id="UTQ78167.1"/>
    </source>
</evidence>
<feature type="compositionally biased region" description="Polar residues" evidence="1">
    <location>
        <begin position="73"/>
        <end position="82"/>
    </location>
</feature>
<name>A0A9E7NKS5_9CAUD</name>
<feature type="region of interest" description="Disordered" evidence="1">
    <location>
        <begin position="1"/>
        <end position="82"/>
    </location>
</feature>
<keyword evidence="3" id="KW-1185">Reference proteome</keyword>
<evidence type="ECO:0000256" key="1">
    <source>
        <dbReference type="SAM" id="MobiDB-lite"/>
    </source>
</evidence>